<proteinExistence type="predicted"/>
<name>A0A3E0GT87_9PSEU</name>
<accession>A0A3E0GT87</accession>
<sequence length="120" mass="12672">MTSSLFTDATFDAAQAMDAAARAVTGTPLSPQAAAEGMSKLIEVADHLRIVARRLAHESRLTAHGGNPTATEQVVDITRSVVDHLRQAETEAGITRDAFKDVHGELGDLVAAVRGTAFTF</sequence>
<evidence type="ECO:0000313" key="1">
    <source>
        <dbReference type="EMBL" id="REH26003.1"/>
    </source>
</evidence>
<dbReference type="AlphaFoldDB" id="A0A3E0GT87"/>
<keyword evidence="2" id="KW-1185">Reference proteome</keyword>
<reference evidence="1 2" key="1">
    <citation type="submission" date="2018-08" db="EMBL/GenBank/DDBJ databases">
        <title>Genomic Encyclopedia of Archaeal and Bacterial Type Strains, Phase II (KMG-II): from individual species to whole genera.</title>
        <authorList>
            <person name="Goeker M."/>
        </authorList>
    </citation>
    <scope>NUCLEOTIDE SEQUENCE [LARGE SCALE GENOMIC DNA]</scope>
    <source>
        <strain evidence="1 2">DSM 45791</strain>
    </source>
</reference>
<protein>
    <submittedName>
        <fullName evidence="1">Uncharacterized protein</fullName>
    </submittedName>
</protein>
<comment type="caution">
    <text evidence="1">The sequence shown here is derived from an EMBL/GenBank/DDBJ whole genome shotgun (WGS) entry which is preliminary data.</text>
</comment>
<dbReference type="Proteomes" id="UP000256269">
    <property type="component" value="Unassembled WGS sequence"/>
</dbReference>
<gene>
    <name evidence="1" type="ORF">BCF44_13542</name>
</gene>
<evidence type="ECO:0000313" key="2">
    <source>
        <dbReference type="Proteomes" id="UP000256269"/>
    </source>
</evidence>
<dbReference type="RefSeq" id="WP_116182092.1">
    <property type="nucleotide sequence ID" value="NZ_CP144375.1"/>
</dbReference>
<organism evidence="1 2">
    <name type="scientific">Kutzneria buriramensis</name>
    <dbReference type="NCBI Taxonomy" id="1045776"/>
    <lineage>
        <taxon>Bacteria</taxon>
        <taxon>Bacillati</taxon>
        <taxon>Actinomycetota</taxon>
        <taxon>Actinomycetes</taxon>
        <taxon>Pseudonocardiales</taxon>
        <taxon>Pseudonocardiaceae</taxon>
        <taxon>Kutzneria</taxon>
    </lineage>
</organism>
<dbReference type="EMBL" id="QUNO01000035">
    <property type="protein sequence ID" value="REH26003.1"/>
    <property type="molecule type" value="Genomic_DNA"/>
</dbReference>